<protein>
    <submittedName>
        <fullName evidence="2">Replication protein</fullName>
    </submittedName>
</protein>
<dbReference type="Proteomes" id="UP000652198">
    <property type="component" value="Unassembled WGS sequence"/>
</dbReference>
<reference evidence="2 3" key="1">
    <citation type="submission" date="2019-11" db="EMBL/GenBank/DDBJ databases">
        <title>Metabolism of dissolved organic matter in forest soils.</title>
        <authorList>
            <person name="Cyle K.T."/>
            <person name="Wilhelm R.C."/>
            <person name="Martinez C.E."/>
        </authorList>
    </citation>
    <scope>NUCLEOTIDE SEQUENCE [LARGE SCALE GENOMIC DNA]</scope>
    <source>
        <strain evidence="2 3">1N</strain>
    </source>
</reference>
<gene>
    <name evidence="2" type="ORF">GNZ12_12535</name>
</gene>
<sequence length="396" mass="45767">MAYDTVRLRSPFLDRSVVERIEGQCLLRSGVDCSSGEVLYELFTGDLLGSWDSRISVVPKHEEWVVDKNGRPSLMLCEPYIVIEASVHKIVLGHNVYGGPTDFLRACRDFVCLVSDLLQTDLPPADWWTVHRVDVSSVYRLSKAACKEFFDGVQLINFPRRKKGAAKYAMAVYFAGKTTTVKFYHKGTEFQVHERSRLRGFFRQVFNHLYGCEDQGNRARVERKIDALQRLADRRLRAEVEIHSDKLQYDFGKNPRVDEVSDAYLERLFDSEIEKLLREGKQGMDTVRDSKSVMHRLKAVYGDRAGKHMYSFWSFLSVHGDEVTREEFSKATFYRNRKRLEDAGVSWRGTNIHVIANDGVLPHDFSPVRTDPRVCRLPARTREEYQVSREQLRLAA</sequence>
<accession>A0ABX2BMF6</accession>
<dbReference type="NCBIfam" id="TIGR01629">
    <property type="entry name" value="rep_II_X"/>
    <property type="match status" value="1"/>
</dbReference>
<name>A0ABX2BMF6_9BURK</name>
<dbReference type="Pfam" id="PF05144">
    <property type="entry name" value="Phage_CRI"/>
    <property type="match status" value="1"/>
</dbReference>
<organism evidence="2 3">
    <name type="scientific">Paraburkholderia solitsugae</name>
    <dbReference type="NCBI Taxonomy" id="2675748"/>
    <lineage>
        <taxon>Bacteria</taxon>
        <taxon>Pseudomonadati</taxon>
        <taxon>Pseudomonadota</taxon>
        <taxon>Betaproteobacteria</taxon>
        <taxon>Burkholderiales</taxon>
        <taxon>Burkholderiaceae</taxon>
        <taxon>Paraburkholderia</taxon>
    </lineage>
</organism>
<proteinExistence type="predicted"/>
<evidence type="ECO:0000313" key="2">
    <source>
        <dbReference type="EMBL" id="NPT42129.1"/>
    </source>
</evidence>
<comment type="caution">
    <text evidence="2">The sequence shown here is derived from an EMBL/GenBank/DDBJ whole genome shotgun (WGS) entry which is preliminary data.</text>
</comment>
<dbReference type="InterPro" id="IPR006516">
    <property type="entry name" value="G2P"/>
</dbReference>
<feature type="domain" description="Replication-associated protein G2P N-terminal" evidence="1">
    <location>
        <begin position="78"/>
        <end position="248"/>
    </location>
</feature>
<dbReference type="EMBL" id="WOEY01000051">
    <property type="protein sequence ID" value="NPT42129.1"/>
    <property type="molecule type" value="Genomic_DNA"/>
</dbReference>
<dbReference type="RefSeq" id="WP_172310636.1">
    <property type="nucleotide sequence ID" value="NZ_WOEY01000051.1"/>
</dbReference>
<keyword evidence="3" id="KW-1185">Reference proteome</keyword>
<dbReference type="InterPro" id="IPR022686">
    <property type="entry name" value="G2P_N"/>
</dbReference>
<evidence type="ECO:0000259" key="1">
    <source>
        <dbReference type="Pfam" id="PF05144"/>
    </source>
</evidence>
<evidence type="ECO:0000313" key="3">
    <source>
        <dbReference type="Proteomes" id="UP000652198"/>
    </source>
</evidence>